<reference evidence="2 3" key="1">
    <citation type="submission" date="2017-07" db="EMBL/GenBank/DDBJ databases">
        <title>Bifidobacterium novel species.</title>
        <authorList>
            <person name="Lugli G.A."/>
            <person name="Milani C."/>
            <person name="Duranti S."/>
            <person name="Mangifesta M."/>
        </authorList>
    </citation>
    <scope>NUCLEOTIDE SEQUENCE [LARGE SCALE GENOMIC DNA]</scope>
    <source>
        <strain evidence="3">Uis1B</strain>
    </source>
</reference>
<evidence type="ECO:0000259" key="1">
    <source>
        <dbReference type="Pfam" id="PF20282"/>
    </source>
</evidence>
<comment type="caution">
    <text evidence="2">The sequence shown here is derived from an EMBL/GenBank/DDBJ whole genome shotgun (WGS) entry which is preliminary data.</text>
</comment>
<dbReference type="Pfam" id="PF20282">
    <property type="entry name" value="CTD6"/>
    <property type="match status" value="1"/>
</dbReference>
<gene>
    <name evidence="2" type="ORF">Uis1B_0526</name>
</gene>
<dbReference type="InterPro" id="IPR046914">
    <property type="entry name" value="ABC-3C_CTD6"/>
</dbReference>
<keyword evidence="3" id="KW-1185">Reference proteome</keyword>
<evidence type="ECO:0000313" key="3">
    <source>
        <dbReference type="Proteomes" id="UP000235050"/>
    </source>
</evidence>
<dbReference type="EMBL" id="NMWU01000008">
    <property type="protein sequence ID" value="PLS31535.1"/>
    <property type="molecule type" value="Genomic_DNA"/>
</dbReference>
<proteinExistence type="predicted"/>
<sequence>MVASELAGRWDSYRFESNCLKTYEEGAFNDLALSLHQGNPKINKGNVVREVGNSLYEIFREAAGQEKDAFSDPINPVEKAVSTGTPYYDAKKNRIWLGDDSVRASGKTRVPKDIQTEELIYVKALTRAYCENSSIDGREVQVADIPDRYQSHFQDQRKAFFAAEWLKETSWNCFTDDRPLFDEFLDEIYEGVSDTNLDEYSSQVKRLLATLSQSARVQLNSITLNHIEGLIDIRCRKGACHELVNDSRLSWEE</sequence>
<name>A0A2N5JBF5_9BIFI</name>
<accession>A0A2N5JBF5</accession>
<protein>
    <submittedName>
        <fullName evidence="2">Phage-associated protein</fullName>
    </submittedName>
</protein>
<dbReference type="Proteomes" id="UP000235050">
    <property type="component" value="Unassembled WGS sequence"/>
</dbReference>
<organism evidence="2 3">
    <name type="scientific">Bifidobacterium margollesii</name>
    <dbReference type="NCBI Taxonomy" id="2020964"/>
    <lineage>
        <taxon>Bacteria</taxon>
        <taxon>Bacillati</taxon>
        <taxon>Actinomycetota</taxon>
        <taxon>Actinomycetes</taxon>
        <taxon>Bifidobacteriales</taxon>
        <taxon>Bifidobacteriaceae</taxon>
        <taxon>Bifidobacterium</taxon>
    </lineage>
</organism>
<evidence type="ECO:0000313" key="2">
    <source>
        <dbReference type="EMBL" id="PLS31535.1"/>
    </source>
</evidence>
<dbReference type="AlphaFoldDB" id="A0A2N5JBF5"/>
<feature type="domain" description="ABC-three component systems C-terminal" evidence="1">
    <location>
        <begin position="118"/>
        <end position="251"/>
    </location>
</feature>
<dbReference type="RefSeq" id="WP_341476246.1">
    <property type="nucleotide sequence ID" value="NZ_NMWU01000008.1"/>
</dbReference>